<evidence type="ECO:0000256" key="1">
    <source>
        <dbReference type="ARBA" id="ARBA00022679"/>
    </source>
</evidence>
<keyword evidence="5" id="KW-1185">Reference proteome</keyword>
<evidence type="ECO:0000313" key="4">
    <source>
        <dbReference type="EMBL" id="MCA2018182.1"/>
    </source>
</evidence>
<proteinExistence type="predicted"/>
<comment type="caution">
    <text evidence="4">The sequence shown here is derived from an EMBL/GenBank/DDBJ whole genome shotgun (WGS) entry which is preliminary data.</text>
</comment>
<dbReference type="InterPro" id="IPR000182">
    <property type="entry name" value="GNAT_dom"/>
</dbReference>
<dbReference type="Proteomes" id="UP001199044">
    <property type="component" value="Unassembled WGS sequence"/>
</dbReference>
<dbReference type="GO" id="GO:0016746">
    <property type="term" value="F:acyltransferase activity"/>
    <property type="evidence" value="ECO:0007669"/>
    <property type="project" value="UniProtKB-KW"/>
</dbReference>
<protein>
    <submittedName>
        <fullName evidence="4">GNAT family N-acetyltransferase</fullName>
        <ecNumber evidence="4">2.3.1.-</ecNumber>
    </submittedName>
</protein>
<dbReference type="SUPFAM" id="SSF55729">
    <property type="entry name" value="Acyl-CoA N-acyltransferases (Nat)"/>
    <property type="match status" value="1"/>
</dbReference>
<evidence type="ECO:0000259" key="3">
    <source>
        <dbReference type="PROSITE" id="PS51186"/>
    </source>
</evidence>
<dbReference type="CDD" id="cd04301">
    <property type="entry name" value="NAT_SF"/>
    <property type="match status" value="1"/>
</dbReference>
<evidence type="ECO:0000313" key="5">
    <source>
        <dbReference type="Proteomes" id="UP001199044"/>
    </source>
</evidence>
<feature type="domain" description="N-acetyltransferase" evidence="3">
    <location>
        <begin position="2"/>
        <end position="139"/>
    </location>
</feature>
<accession>A0ABS7YR72</accession>
<dbReference type="PROSITE" id="PS51186">
    <property type="entry name" value="GNAT"/>
    <property type="match status" value="1"/>
</dbReference>
<dbReference type="PANTHER" id="PTHR43877">
    <property type="entry name" value="AMINOALKYLPHOSPHONATE N-ACETYLTRANSFERASE-RELATED-RELATED"/>
    <property type="match status" value="1"/>
</dbReference>
<keyword evidence="2 4" id="KW-0012">Acyltransferase</keyword>
<evidence type="ECO:0000256" key="2">
    <source>
        <dbReference type="ARBA" id="ARBA00023315"/>
    </source>
</evidence>
<dbReference type="Gene3D" id="3.40.630.30">
    <property type="match status" value="1"/>
</dbReference>
<name>A0ABS7YR72_9VIBR</name>
<dbReference type="InterPro" id="IPR050832">
    <property type="entry name" value="Bact_Acetyltransf"/>
</dbReference>
<gene>
    <name evidence="4" type="ORF">LDJ79_18830</name>
</gene>
<dbReference type="RefSeq" id="WP_225251686.1">
    <property type="nucleotide sequence ID" value="NZ_CP152308.1"/>
</dbReference>
<reference evidence="5" key="1">
    <citation type="submission" date="2023-07" db="EMBL/GenBank/DDBJ databases">
        <title>Molecular identification of indigenous halophilic bacteria isolated from red sea cost, biodegradation of synthetic dyes and assessment of degraded metabolite toxicity.</title>
        <authorList>
            <person name="Chaieb K."/>
            <person name="Altayb H.N."/>
        </authorList>
    </citation>
    <scope>NUCLEOTIDE SEQUENCE [LARGE SCALE GENOMIC DNA]</scope>
    <source>
        <strain evidence="5">K20</strain>
    </source>
</reference>
<organism evidence="4 5">
    <name type="scientific">Vibrio tritonius</name>
    <dbReference type="NCBI Taxonomy" id="1435069"/>
    <lineage>
        <taxon>Bacteria</taxon>
        <taxon>Pseudomonadati</taxon>
        <taxon>Pseudomonadota</taxon>
        <taxon>Gammaproteobacteria</taxon>
        <taxon>Vibrionales</taxon>
        <taxon>Vibrionaceae</taxon>
        <taxon>Vibrio</taxon>
    </lineage>
</organism>
<dbReference type="EC" id="2.3.1.-" evidence="4"/>
<sequence>MINYRVMEIQDYEDVITLWRATEHMSLRDADSRANISAYLDRNPGLSFVALFNEQVVGALLVGTDGRRGYIQHLAVSADLRGKGIGKRLVGMCVDALAEIGIMKTHLFVLNDNHAAQNFYAKLDWYPRNEVTMMTFNHSDNLNV</sequence>
<keyword evidence="1 4" id="KW-0808">Transferase</keyword>
<dbReference type="EMBL" id="JAIWIU010000153">
    <property type="protein sequence ID" value="MCA2018182.1"/>
    <property type="molecule type" value="Genomic_DNA"/>
</dbReference>
<dbReference type="Pfam" id="PF00583">
    <property type="entry name" value="Acetyltransf_1"/>
    <property type="match status" value="1"/>
</dbReference>
<dbReference type="InterPro" id="IPR016181">
    <property type="entry name" value="Acyl_CoA_acyltransferase"/>
</dbReference>